<accession>A0ABV7ZEV8</accession>
<comment type="caution">
    <text evidence="2">The sequence shown here is derived from an EMBL/GenBank/DDBJ whole genome shotgun (WGS) entry which is preliminary data.</text>
</comment>
<feature type="region of interest" description="Disordered" evidence="1">
    <location>
        <begin position="1"/>
        <end position="20"/>
    </location>
</feature>
<dbReference type="RefSeq" id="WP_322472339.1">
    <property type="nucleotide sequence ID" value="NZ_JBHRZG010000024.1"/>
</dbReference>
<gene>
    <name evidence="2" type="ORF">ACFOSB_17495</name>
</gene>
<evidence type="ECO:0000313" key="3">
    <source>
        <dbReference type="Proteomes" id="UP001595803"/>
    </source>
</evidence>
<evidence type="ECO:0000313" key="2">
    <source>
        <dbReference type="EMBL" id="MFC3834654.1"/>
    </source>
</evidence>
<name>A0ABV7ZEV8_9DEIO</name>
<dbReference type="EMBL" id="JBHRZG010000024">
    <property type="protein sequence ID" value="MFC3834654.1"/>
    <property type="molecule type" value="Genomic_DNA"/>
</dbReference>
<sequence>MTTHTTSALPGGDIPHVGPHDLKALSREVKALHARVRELAASDRLEELLKIIPRPGWTTPAEFELVRGTVAYMNRQVAALDEAQDMLLKGANLVGART</sequence>
<keyword evidence="3" id="KW-1185">Reference proteome</keyword>
<evidence type="ECO:0000256" key="1">
    <source>
        <dbReference type="SAM" id="MobiDB-lite"/>
    </source>
</evidence>
<reference evidence="3" key="1">
    <citation type="journal article" date="2019" name="Int. J. Syst. Evol. Microbiol.">
        <title>The Global Catalogue of Microorganisms (GCM) 10K type strain sequencing project: providing services to taxonomists for standard genome sequencing and annotation.</title>
        <authorList>
            <consortium name="The Broad Institute Genomics Platform"/>
            <consortium name="The Broad Institute Genome Sequencing Center for Infectious Disease"/>
            <person name="Wu L."/>
            <person name="Ma J."/>
        </authorList>
    </citation>
    <scope>NUCLEOTIDE SEQUENCE [LARGE SCALE GENOMIC DNA]</scope>
    <source>
        <strain evidence="3">CCTCC AB 2017081</strain>
    </source>
</reference>
<protein>
    <submittedName>
        <fullName evidence="2">Uncharacterized protein</fullName>
    </submittedName>
</protein>
<proteinExistence type="predicted"/>
<dbReference type="Proteomes" id="UP001595803">
    <property type="component" value="Unassembled WGS sequence"/>
</dbReference>
<organism evidence="2 3">
    <name type="scientific">Deinococcus rufus</name>
    <dbReference type="NCBI Taxonomy" id="2136097"/>
    <lineage>
        <taxon>Bacteria</taxon>
        <taxon>Thermotogati</taxon>
        <taxon>Deinococcota</taxon>
        <taxon>Deinococci</taxon>
        <taxon>Deinococcales</taxon>
        <taxon>Deinococcaceae</taxon>
        <taxon>Deinococcus</taxon>
    </lineage>
</organism>